<reference evidence="2" key="1">
    <citation type="submission" date="2012-11" db="EMBL/GenBank/DDBJ databases">
        <authorList>
            <person name="Lucero-Rivera Y.E."/>
            <person name="Tovar-Ramirez D."/>
        </authorList>
    </citation>
    <scope>NUCLEOTIDE SEQUENCE [LARGE SCALE GENOMIC DNA]</scope>
    <source>
        <strain evidence="2">Araruama</strain>
    </source>
</reference>
<organism evidence="1 2">
    <name type="scientific">Candidatus Magnetoglobus multicellularis str. Araruama</name>
    <dbReference type="NCBI Taxonomy" id="890399"/>
    <lineage>
        <taxon>Bacteria</taxon>
        <taxon>Pseudomonadati</taxon>
        <taxon>Thermodesulfobacteriota</taxon>
        <taxon>Desulfobacteria</taxon>
        <taxon>Desulfobacterales</taxon>
        <taxon>Desulfobacteraceae</taxon>
        <taxon>Candidatus Magnetoglobus</taxon>
    </lineage>
</organism>
<gene>
    <name evidence="1" type="ORF">OMM_01578</name>
</gene>
<protein>
    <recommendedName>
        <fullName evidence="3">Adenosylcobinamide amidohydrolase</fullName>
    </recommendedName>
</protein>
<dbReference type="PANTHER" id="PTHR35336">
    <property type="entry name" value="ADENOSYLCOBINAMIDE AMIDOHYDROLASE"/>
    <property type="match status" value="1"/>
</dbReference>
<accession>A0A1V1PCY6</accession>
<dbReference type="AlphaFoldDB" id="A0A1V1PCY6"/>
<evidence type="ECO:0000313" key="2">
    <source>
        <dbReference type="Proteomes" id="UP000189670"/>
    </source>
</evidence>
<name>A0A1V1PCY6_9BACT</name>
<sequence length="382" mass="42653">MLLGKYYNSLEIHRKDKIIFAHFLSPHRVISTCRVNGGLKNDLSMLFNHQSCEPCNHNMQTSRIITQSPLEYLQMICKKYDFDNDQCAFMGTAANMNYAIIKDMTFRDLTVISVCTGGVETNAGRAGDSANYYEYKGKFEKIEGSNPKLLEGTINTMVFISKPLTDGALVRTIVTATEAKTAALQELNVNSRYSDGLATGTGTDQIGVASQLIDDPPLTSAGKHSKLGELIGKTVKDAVKQTLSLQNGMTPERQRSVKIHMERFGSDKKTMKNEICKLLDDDKKEVFINNFEMINRDPLTVASVAALIHLRDKISWGILPETCLPEVFSQYGAQIAVAISGKIDRMSYYYNNLETVVKDVKSSNFSKFIYNAIALGFNEKWN</sequence>
<dbReference type="Proteomes" id="UP000189670">
    <property type="component" value="Unassembled WGS sequence"/>
</dbReference>
<dbReference type="EMBL" id="ATBP01000129">
    <property type="protein sequence ID" value="ETR72623.1"/>
    <property type="molecule type" value="Genomic_DNA"/>
</dbReference>
<evidence type="ECO:0000313" key="1">
    <source>
        <dbReference type="EMBL" id="ETR72623.1"/>
    </source>
</evidence>
<dbReference type="InterPro" id="IPR052209">
    <property type="entry name" value="CbiZ"/>
</dbReference>
<comment type="caution">
    <text evidence="1">The sequence shown here is derived from an EMBL/GenBank/DDBJ whole genome shotgun (WGS) entry which is preliminary data.</text>
</comment>
<dbReference type="Pfam" id="PF01955">
    <property type="entry name" value="CbiZ"/>
    <property type="match status" value="1"/>
</dbReference>
<dbReference type="PANTHER" id="PTHR35336:SF5">
    <property type="entry name" value="ADENOSYLCOBINAMIDE AMIDOHYDROLASE"/>
    <property type="match status" value="1"/>
</dbReference>
<proteinExistence type="predicted"/>
<dbReference type="InterPro" id="IPR002808">
    <property type="entry name" value="AdoCbi_amidolase"/>
</dbReference>
<evidence type="ECO:0008006" key="3">
    <source>
        <dbReference type="Google" id="ProtNLM"/>
    </source>
</evidence>